<proteinExistence type="predicted"/>
<name>A0A1G8AQ04_9NOCA</name>
<evidence type="ECO:0008006" key="4">
    <source>
        <dbReference type="Google" id="ProtNLM"/>
    </source>
</evidence>
<accession>A0A1G8AQ04</accession>
<dbReference type="AlphaFoldDB" id="A0A1G8AQ04"/>
<keyword evidence="1" id="KW-0732">Signal</keyword>
<dbReference type="RefSeq" id="WP_246442549.1">
    <property type="nucleotide sequence ID" value="NZ_CP048813.1"/>
</dbReference>
<feature type="signal peptide" evidence="1">
    <location>
        <begin position="1"/>
        <end position="27"/>
    </location>
</feature>
<evidence type="ECO:0000313" key="2">
    <source>
        <dbReference type="EMBL" id="SDH23058.1"/>
    </source>
</evidence>
<feature type="chain" id="PRO_5038433978" description="Tat pathway signal protein" evidence="1">
    <location>
        <begin position="28"/>
        <end position="422"/>
    </location>
</feature>
<sequence>MKTRSLVAALAVAVSTAAAMLAAPVHAPASTLDRYLDAPRSNEQAEYVGGVNPEFSTDPAVLGGLLEEARSSGIPAQRYAALLHQYWLTVATTKAGLDLNRWDPQLGLAANEQNMSDTFAYYQALALEHPDFLWTGQGGMAGPSFAAGMMDVDLGRLVLEVREARDLVAGIVGTLDEAAAPATAHLPSDVQALLEVGALITAEDIAHFQVQVVAMSKHIFMDLIPQHEAYLAGGMTAIDEYHRAGLIDDNAYTAWKLIATGDPENIVVGNQDLLYREQFQSIGDQWDRVAAYGSDEGRGAVGRALTYLSTIGADPAIPGVVPPREASPLTLTTDDIGVPAGSPTWHLQTPLPDFNWADRESRWEYITERMVPQYRSLKENQPDVWRAAMSKPMSQQMFEQRAFVRLPQVLSSVAATTALWYG</sequence>
<evidence type="ECO:0000256" key="1">
    <source>
        <dbReference type="SAM" id="SignalP"/>
    </source>
</evidence>
<organism evidence="2 3">
    <name type="scientific">Rhodococcus triatomae</name>
    <dbReference type="NCBI Taxonomy" id="300028"/>
    <lineage>
        <taxon>Bacteria</taxon>
        <taxon>Bacillati</taxon>
        <taxon>Actinomycetota</taxon>
        <taxon>Actinomycetes</taxon>
        <taxon>Mycobacteriales</taxon>
        <taxon>Nocardiaceae</taxon>
        <taxon>Rhodococcus</taxon>
    </lineage>
</organism>
<dbReference type="Proteomes" id="UP000183263">
    <property type="component" value="Unassembled WGS sequence"/>
</dbReference>
<evidence type="ECO:0000313" key="3">
    <source>
        <dbReference type="Proteomes" id="UP000183263"/>
    </source>
</evidence>
<gene>
    <name evidence="2" type="ORF">SAMN05444695_101503</name>
</gene>
<protein>
    <recommendedName>
        <fullName evidence="4">Tat pathway signal protein</fullName>
    </recommendedName>
</protein>
<reference evidence="2 3" key="1">
    <citation type="submission" date="2016-10" db="EMBL/GenBank/DDBJ databases">
        <authorList>
            <person name="de Groot N.N."/>
        </authorList>
    </citation>
    <scope>NUCLEOTIDE SEQUENCE [LARGE SCALE GENOMIC DNA]</scope>
    <source>
        <strain evidence="2 3">DSM 44892</strain>
    </source>
</reference>
<keyword evidence="3" id="KW-1185">Reference proteome</keyword>
<dbReference type="EMBL" id="FNDN01000001">
    <property type="protein sequence ID" value="SDH23058.1"/>
    <property type="molecule type" value="Genomic_DNA"/>
</dbReference>